<evidence type="ECO:0000313" key="2">
    <source>
        <dbReference type="Proteomes" id="UP000634136"/>
    </source>
</evidence>
<protein>
    <submittedName>
        <fullName evidence="1">Uncharacterized protein</fullName>
    </submittedName>
</protein>
<dbReference type="AlphaFoldDB" id="A0A834SQL8"/>
<comment type="caution">
    <text evidence="1">The sequence shown here is derived from an EMBL/GenBank/DDBJ whole genome shotgun (WGS) entry which is preliminary data.</text>
</comment>
<gene>
    <name evidence="1" type="ORF">G2W53_039371</name>
</gene>
<dbReference type="Proteomes" id="UP000634136">
    <property type="component" value="Unassembled WGS sequence"/>
</dbReference>
<accession>A0A834SQL8</accession>
<reference evidence="1" key="1">
    <citation type="submission" date="2020-09" db="EMBL/GenBank/DDBJ databases">
        <title>Genome-Enabled Discovery of Anthraquinone Biosynthesis in Senna tora.</title>
        <authorList>
            <person name="Kang S.-H."/>
            <person name="Pandey R.P."/>
            <person name="Lee C.-M."/>
            <person name="Sim J.-S."/>
            <person name="Jeong J.-T."/>
            <person name="Choi B.-S."/>
            <person name="Jung M."/>
            <person name="Ginzburg D."/>
            <person name="Zhao K."/>
            <person name="Won S.Y."/>
            <person name="Oh T.-J."/>
            <person name="Yu Y."/>
            <person name="Kim N.-H."/>
            <person name="Lee O.R."/>
            <person name="Lee T.-H."/>
            <person name="Bashyal P."/>
            <person name="Kim T.-S."/>
            <person name="Lee W.-H."/>
            <person name="Kawkins C."/>
            <person name="Kim C.-K."/>
            <person name="Kim J.S."/>
            <person name="Ahn B.O."/>
            <person name="Rhee S.Y."/>
            <person name="Sohng J.K."/>
        </authorList>
    </citation>
    <scope>NUCLEOTIDE SEQUENCE</scope>
    <source>
        <tissue evidence="1">Leaf</tissue>
    </source>
</reference>
<proteinExistence type="predicted"/>
<organism evidence="1 2">
    <name type="scientific">Senna tora</name>
    <dbReference type="NCBI Taxonomy" id="362788"/>
    <lineage>
        <taxon>Eukaryota</taxon>
        <taxon>Viridiplantae</taxon>
        <taxon>Streptophyta</taxon>
        <taxon>Embryophyta</taxon>
        <taxon>Tracheophyta</taxon>
        <taxon>Spermatophyta</taxon>
        <taxon>Magnoliopsida</taxon>
        <taxon>eudicotyledons</taxon>
        <taxon>Gunneridae</taxon>
        <taxon>Pentapetalae</taxon>
        <taxon>rosids</taxon>
        <taxon>fabids</taxon>
        <taxon>Fabales</taxon>
        <taxon>Fabaceae</taxon>
        <taxon>Caesalpinioideae</taxon>
        <taxon>Cassia clade</taxon>
        <taxon>Senna</taxon>
    </lineage>
</organism>
<keyword evidence="2" id="KW-1185">Reference proteome</keyword>
<evidence type="ECO:0000313" key="1">
    <source>
        <dbReference type="EMBL" id="KAF7807210.1"/>
    </source>
</evidence>
<sequence>MAPCDGRPPREEGRCARCNIPLPKIHK</sequence>
<dbReference type="EMBL" id="JAAIUW010000012">
    <property type="protein sequence ID" value="KAF7807210.1"/>
    <property type="molecule type" value="Genomic_DNA"/>
</dbReference>
<name>A0A834SQL8_9FABA</name>